<gene>
    <name evidence="1" type="ORF">BP00DRAFT_416371</name>
</gene>
<keyword evidence="2" id="KW-1185">Reference proteome</keyword>
<dbReference type="AlphaFoldDB" id="A0A2V5I2X0"/>
<sequence length="120" mass="13126">MDSAVKFTELIPCLLLLWALSSLTTLLVPRCLVSSRCIANPDPKGVCASLREGCGSTMPIKYWRCDLFTQDSAVLRGITSKTLSATRTNNDRGFFDAGTAVNWYSGQHKMNYDTSGTAQP</sequence>
<dbReference type="EMBL" id="KZ825515">
    <property type="protein sequence ID" value="PYI30441.1"/>
    <property type="molecule type" value="Genomic_DNA"/>
</dbReference>
<evidence type="ECO:0000313" key="1">
    <source>
        <dbReference type="EMBL" id="PYI30441.1"/>
    </source>
</evidence>
<dbReference type="Proteomes" id="UP000248817">
    <property type="component" value="Unassembled WGS sequence"/>
</dbReference>
<reference evidence="1 2" key="1">
    <citation type="submission" date="2018-02" db="EMBL/GenBank/DDBJ databases">
        <title>The genomes of Aspergillus section Nigri reveals drivers in fungal speciation.</title>
        <authorList>
            <consortium name="DOE Joint Genome Institute"/>
            <person name="Vesth T.C."/>
            <person name="Nybo J."/>
            <person name="Theobald S."/>
            <person name="Brandl J."/>
            <person name="Frisvad J.C."/>
            <person name="Nielsen K.F."/>
            <person name="Lyhne E.K."/>
            <person name="Kogle M.E."/>
            <person name="Kuo A."/>
            <person name="Riley R."/>
            <person name="Clum A."/>
            <person name="Nolan M."/>
            <person name="Lipzen A."/>
            <person name="Salamov A."/>
            <person name="Henrissat B."/>
            <person name="Wiebenga A."/>
            <person name="De vries R.P."/>
            <person name="Grigoriev I.V."/>
            <person name="Mortensen U.H."/>
            <person name="Andersen M.R."/>
            <person name="Baker S.E."/>
        </authorList>
    </citation>
    <scope>NUCLEOTIDE SEQUENCE [LARGE SCALE GENOMIC DNA]</scope>
    <source>
        <strain evidence="1 2">CBS 114.80</strain>
    </source>
</reference>
<proteinExistence type="predicted"/>
<evidence type="ECO:0000313" key="2">
    <source>
        <dbReference type="Proteomes" id="UP000248817"/>
    </source>
</evidence>
<organism evidence="1 2">
    <name type="scientific">Aspergillus indologenus CBS 114.80</name>
    <dbReference type="NCBI Taxonomy" id="1450541"/>
    <lineage>
        <taxon>Eukaryota</taxon>
        <taxon>Fungi</taxon>
        <taxon>Dikarya</taxon>
        <taxon>Ascomycota</taxon>
        <taxon>Pezizomycotina</taxon>
        <taxon>Eurotiomycetes</taxon>
        <taxon>Eurotiomycetidae</taxon>
        <taxon>Eurotiales</taxon>
        <taxon>Aspergillaceae</taxon>
        <taxon>Aspergillus</taxon>
        <taxon>Aspergillus subgen. Circumdati</taxon>
    </lineage>
</organism>
<name>A0A2V5I2X0_9EURO</name>
<protein>
    <submittedName>
        <fullName evidence="1">Uncharacterized protein</fullName>
    </submittedName>
</protein>
<accession>A0A2V5I2X0</accession>